<dbReference type="GO" id="GO:0004799">
    <property type="term" value="F:thymidylate synthase activity"/>
    <property type="evidence" value="ECO:0007669"/>
    <property type="project" value="TreeGrafter"/>
</dbReference>
<evidence type="ECO:0000256" key="1">
    <source>
        <dbReference type="SAM" id="Coils"/>
    </source>
</evidence>
<dbReference type="GO" id="GO:0032259">
    <property type="term" value="P:methylation"/>
    <property type="evidence" value="ECO:0007669"/>
    <property type="project" value="UniProtKB-KW"/>
</dbReference>
<dbReference type="Gene3D" id="3.30.1360.170">
    <property type="match status" value="1"/>
</dbReference>
<dbReference type="PANTHER" id="PTHR34934:SF1">
    <property type="entry name" value="FLAVIN-DEPENDENT THYMIDYLATE SYNTHASE"/>
    <property type="match status" value="1"/>
</dbReference>
<dbReference type="SUPFAM" id="SSF69796">
    <property type="entry name" value="Thymidylate synthase-complementing protein Thy1"/>
    <property type="match status" value="1"/>
</dbReference>
<evidence type="ECO:0000313" key="3">
    <source>
        <dbReference type="Proteomes" id="UP001152302"/>
    </source>
</evidence>
<dbReference type="CDD" id="cd20175">
    <property type="entry name" value="ThyX"/>
    <property type="match status" value="1"/>
</dbReference>
<keyword evidence="2" id="KW-0808">Transferase</keyword>
<dbReference type="InterPro" id="IPR003669">
    <property type="entry name" value="Thymidylate_synthase_ThyX"/>
</dbReference>
<keyword evidence="1" id="KW-0175">Coiled coil</keyword>
<dbReference type="InterPro" id="IPR036098">
    <property type="entry name" value="Thymidylate_synthase_ThyX_sf"/>
</dbReference>
<dbReference type="Proteomes" id="UP001152302">
    <property type="component" value="Unassembled WGS sequence"/>
</dbReference>
<dbReference type="AlphaFoldDB" id="A0A9X4LCQ3"/>
<sequence length="324" mass="38115">MPKNNNLDPVKLPMPIRFGEKPDFKFVNDLENINVTLVDYTPFEHLLNYLPGYVNATWADKPQTSFTRKQQLEDIEKALTFKTLPSILETIRFTFRIEGISVQDVTHLIRHRTFSFSAQCTGDRWLSHHTAVVPESIENSPEFLERYKELTEQCRELYADMIDSKQISIMDARLILNKNHDNFYYASASLKDLLGFMRQRLDRQIQPKSDNILAYQMYLAICEVYPIADLDLIDFEHPSFHYIKNARNGHATNLYYPEDNSDKFEWNEDDFIYQGYREDINGTQKPEGATKFETMLDDYKTELEGLKRTAKTWKDLYVSKEELV</sequence>
<keyword evidence="2" id="KW-0489">Methyltransferase</keyword>
<protein>
    <submittedName>
        <fullName evidence="2">FAD-dependent thymidylate synthase</fullName>
        <ecNumber evidence="2">2.1.1.148</ecNumber>
    </submittedName>
</protein>
<dbReference type="EC" id="2.1.1.148" evidence="2"/>
<evidence type="ECO:0000313" key="2">
    <source>
        <dbReference type="EMBL" id="MDG0860364.1"/>
    </source>
</evidence>
<dbReference type="RefSeq" id="WP_277595883.1">
    <property type="nucleotide sequence ID" value="NZ_JAMBPX010000011.1"/>
</dbReference>
<dbReference type="EMBL" id="JAMBPX010000011">
    <property type="protein sequence ID" value="MDG0860364.1"/>
    <property type="molecule type" value="Genomic_DNA"/>
</dbReference>
<organism evidence="2 3">
    <name type="scientific">Staphylococcus equorum</name>
    <dbReference type="NCBI Taxonomy" id="246432"/>
    <lineage>
        <taxon>Bacteria</taxon>
        <taxon>Bacillati</taxon>
        <taxon>Bacillota</taxon>
        <taxon>Bacilli</taxon>
        <taxon>Bacillales</taxon>
        <taxon>Staphylococcaceae</taxon>
        <taxon>Staphylococcus</taxon>
    </lineage>
</organism>
<proteinExistence type="predicted"/>
<dbReference type="GO" id="GO:0006231">
    <property type="term" value="P:dTMP biosynthetic process"/>
    <property type="evidence" value="ECO:0007669"/>
    <property type="project" value="InterPro"/>
</dbReference>
<dbReference type="GO" id="GO:0070402">
    <property type="term" value="F:NADPH binding"/>
    <property type="evidence" value="ECO:0007669"/>
    <property type="project" value="TreeGrafter"/>
</dbReference>
<dbReference type="Pfam" id="PF02511">
    <property type="entry name" value="Thy1"/>
    <property type="match status" value="1"/>
</dbReference>
<accession>A0A9X4LCQ3</accession>
<dbReference type="GO" id="GO:0050660">
    <property type="term" value="F:flavin adenine dinucleotide binding"/>
    <property type="evidence" value="ECO:0007669"/>
    <property type="project" value="InterPro"/>
</dbReference>
<dbReference type="GO" id="GO:0050797">
    <property type="term" value="F:thymidylate synthase (FAD) activity"/>
    <property type="evidence" value="ECO:0007669"/>
    <property type="project" value="UniProtKB-EC"/>
</dbReference>
<name>A0A9X4LCQ3_9STAP</name>
<comment type="caution">
    <text evidence="2">The sequence shown here is derived from an EMBL/GenBank/DDBJ whole genome shotgun (WGS) entry which is preliminary data.</text>
</comment>
<reference evidence="2" key="1">
    <citation type="submission" date="2022-05" db="EMBL/GenBank/DDBJ databases">
        <title>Comparative genomics of Staphylococcus equorum isolates.</title>
        <authorList>
            <person name="Luelf R.H."/>
        </authorList>
    </citation>
    <scope>NUCLEOTIDE SEQUENCE</scope>
    <source>
        <strain evidence="2">TMW 2.2343</strain>
    </source>
</reference>
<feature type="coiled-coil region" evidence="1">
    <location>
        <begin position="289"/>
        <end position="316"/>
    </location>
</feature>
<dbReference type="PROSITE" id="PS51331">
    <property type="entry name" value="THYX"/>
    <property type="match status" value="1"/>
</dbReference>
<dbReference type="PANTHER" id="PTHR34934">
    <property type="entry name" value="FLAVIN-DEPENDENT THYMIDYLATE SYNTHASE"/>
    <property type="match status" value="1"/>
</dbReference>
<gene>
    <name evidence="2" type="ORF">M4L21_13605</name>
</gene>